<dbReference type="Pfam" id="PF00420">
    <property type="entry name" value="Oxidored_q2"/>
    <property type="match status" value="1"/>
</dbReference>
<dbReference type="GO" id="GO:0016020">
    <property type="term" value="C:membrane"/>
    <property type="evidence" value="ECO:0007669"/>
    <property type="project" value="UniProtKB-SubCell"/>
</dbReference>
<feature type="transmembrane region" description="Helical" evidence="10">
    <location>
        <begin position="6"/>
        <end position="22"/>
    </location>
</feature>
<comment type="subcellular location">
    <subcellularLocation>
        <location evidence="1">Membrane</location>
        <topology evidence="1">Multi-pass membrane protein</topology>
    </subcellularLocation>
</comment>
<sequence length="96" mass="10691">MMGSSIFYIIFILNCLLLLFRLKNMLIILFAFEFMIVNVLFAFVFLSIPFDPITLLVFLAVVAGEASLGLTLLVSVLRQSGNDNILNLSLPSIEGF</sequence>
<proteinExistence type="inferred from homology"/>
<dbReference type="EMBL" id="MF993336">
    <property type="protein sequence ID" value="AVP74430.1"/>
    <property type="molecule type" value="Genomic_DNA"/>
</dbReference>
<keyword evidence="6 10" id="KW-1133">Transmembrane helix</keyword>
<keyword evidence="7" id="KW-0520">NAD</keyword>
<evidence type="ECO:0000256" key="4">
    <source>
        <dbReference type="ARBA" id="ARBA00022692"/>
    </source>
</evidence>
<evidence type="ECO:0000256" key="9">
    <source>
        <dbReference type="ARBA" id="ARBA00031586"/>
    </source>
</evidence>
<evidence type="ECO:0000256" key="8">
    <source>
        <dbReference type="ARBA" id="ARBA00023136"/>
    </source>
</evidence>
<feature type="transmembrane region" description="Helical" evidence="10">
    <location>
        <begin position="29"/>
        <end position="50"/>
    </location>
</feature>
<gene>
    <name evidence="11" type="primary">ND4L</name>
</gene>
<comment type="similarity">
    <text evidence="2">Belongs to the complex I subunit 4L family.</text>
</comment>
<protein>
    <recommendedName>
        <fullName evidence="3">NADH-ubiquinone oxidoreductase chain 4L</fullName>
    </recommendedName>
    <alternativeName>
        <fullName evidence="9">NADH dehydrogenase subunit 4L</fullName>
    </alternativeName>
</protein>
<dbReference type="InterPro" id="IPR039428">
    <property type="entry name" value="NUOK/Mnh_C1-like"/>
</dbReference>
<geneLocation type="mitochondrion" evidence="11"/>
<organism evidence="11">
    <name type="scientific">Stylochus stellae</name>
    <dbReference type="NCBI Taxonomy" id="3319417"/>
    <lineage>
        <taxon>Eukaryota</taxon>
        <taxon>Metazoa</taxon>
        <taxon>Spiralia</taxon>
        <taxon>Lophotrochozoa</taxon>
        <taxon>Platyhelminthes</taxon>
        <taxon>Rhabditophora</taxon>
        <taxon>Polycladida</taxon>
        <taxon>Acotylea</taxon>
        <taxon>Stylochoidea</taxon>
        <taxon>Stylochidae</taxon>
        <taxon>Stylochus</taxon>
    </lineage>
</organism>
<evidence type="ECO:0000256" key="5">
    <source>
        <dbReference type="ARBA" id="ARBA00022967"/>
    </source>
</evidence>
<keyword evidence="11" id="KW-0496">Mitochondrion</keyword>
<evidence type="ECO:0000256" key="6">
    <source>
        <dbReference type="ARBA" id="ARBA00022989"/>
    </source>
</evidence>
<keyword evidence="5" id="KW-1278">Translocase</keyword>
<evidence type="ECO:0000256" key="3">
    <source>
        <dbReference type="ARBA" id="ARBA00016612"/>
    </source>
</evidence>
<dbReference type="AlphaFoldDB" id="A0A2R3SK62"/>
<name>A0A2R3SK62_9PLAT</name>
<evidence type="ECO:0000256" key="7">
    <source>
        <dbReference type="ARBA" id="ARBA00023027"/>
    </source>
</evidence>
<evidence type="ECO:0000256" key="1">
    <source>
        <dbReference type="ARBA" id="ARBA00004141"/>
    </source>
</evidence>
<keyword evidence="8 10" id="KW-0472">Membrane</keyword>
<dbReference type="Gene3D" id="1.10.287.3510">
    <property type="match status" value="1"/>
</dbReference>
<evidence type="ECO:0000313" key="11">
    <source>
        <dbReference type="EMBL" id="AVP74430.1"/>
    </source>
</evidence>
<accession>A0A2R3SK62</accession>
<keyword evidence="4 10" id="KW-0812">Transmembrane</keyword>
<evidence type="ECO:0000256" key="10">
    <source>
        <dbReference type="SAM" id="Phobius"/>
    </source>
</evidence>
<feature type="transmembrane region" description="Helical" evidence="10">
    <location>
        <begin position="56"/>
        <end position="77"/>
    </location>
</feature>
<evidence type="ECO:0000256" key="2">
    <source>
        <dbReference type="ARBA" id="ARBA00010519"/>
    </source>
</evidence>
<reference evidence="11" key="1">
    <citation type="journal article" date="2018" name="Genomics">
        <title>Probing recalcitrant problems in polyclad evolution and systematics with novel mitochondrial genome resources.</title>
        <authorList>
            <person name="Kenny N.J."/>
            <person name="Norena C."/>
            <person name="Damborenea C."/>
            <person name="Grande C."/>
        </authorList>
    </citation>
    <scope>NUCLEOTIDE SEQUENCE</scope>
</reference>